<keyword evidence="2" id="KW-0472">Membrane</keyword>
<protein>
    <submittedName>
        <fullName evidence="3">Uncharacterized protein</fullName>
    </submittedName>
</protein>
<evidence type="ECO:0000256" key="2">
    <source>
        <dbReference type="SAM" id="Phobius"/>
    </source>
</evidence>
<evidence type="ECO:0000313" key="3">
    <source>
        <dbReference type="EMBL" id="KJA16167.1"/>
    </source>
</evidence>
<feature type="compositionally biased region" description="Acidic residues" evidence="1">
    <location>
        <begin position="243"/>
        <end position="252"/>
    </location>
</feature>
<gene>
    <name evidence="3" type="ORF">HYPSUDRAFT_71519</name>
</gene>
<evidence type="ECO:0000313" key="4">
    <source>
        <dbReference type="Proteomes" id="UP000054270"/>
    </source>
</evidence>
<dbReference type="EMBL" id="KN817626">
    <property type="protein sequence ID" value="KJA16167.1"/>
    <property type="molecule type" value="Genomic_DNA"/>
</dbReference>
<sequence>MFLWIRYYTIFLLVFDAFQTHYFDEEEIANSNRALCVLVDPTNRIAGAICLWSIEIVMQWRIYVLFNRSKKVAIANGILFVASIFFFVYIMVVNAMIRNKDVPNAAVLRGIGCPSQITGSDWALWVPATAFEVVLFLLALYACSKTTDGTEENKRPSLISVLISENVLHFFFVASLLLFYDLMVAQVTPIPWFGYGPFHAATGIVTCRVLISLHKYSPKSMDKGKNPETARASLDYLSFDGSNDQEYDEETLVGERSPSKPHDLERGLP</sequence>
<feature type="transmembrane region" description="Helical" evidence="2">
    <location>
        <begin position="192"/>
        <end position="211"/>
    </location>
</feature>
<feature type="transmembrane region" description="Helical" evidence="2">
    <location>
        <begin position="78"/>
        <end position="97"/>
    </location>
</feature>
<keyword evidence="4" id="KW-1185">Reference proteome</keyword>
<feature type="region of interest" description="Disordered" evidence="1">
    <location>
        <begin position="239"/>
        <end position="269"/>
    </location>
</feature>
<feature type="transmembrane region" description="Helical" evidence="2">
    <location>
        <begin position="122"/>
        <end position="144"/>
    </location>
</feature>
<proteinExistence type="predicted"/>
<keyword evidence="2" id="KW-0812">Transmembrane</keyword>
<feature type="compositionally biased region" description="Basic and acidic residues" evidence="1">
    <location>
        <begin position="257"/>
        <end position="269"/>
    </location>
</feature>
<evidence type="ECO:0000256" key="1">
    <source>
        <dbReference type="SAM" id="MobiDB-lite"/>
    </source>
</evidence>
<dbReference type="OrthoDB" id="2624532at2759"/>
<keyword evidence="2" id="KW-1133">Transmembrane helix</keyword>
<feature type="transmembrane region" description="Helical" evidence="2">
    <location>
        <begin position="156"/>
        <end position="180"/>
    </location>
</feature>
<accession>A0A0D2KNI5</accession>
<name>A0A0D2KNI5_HYPSF</name>
<dbReference type="AlphaFoldDB" id="A0A0D2KNI5"/>
<organism evidence="3 4">
    <name type="scientific">Hypholoma sublateritium (strain FD-334 SS-4)</name>
    <dbReference type="NCBI Taxonomy" id="945553"/>
    <lineage>
        <taxon>Eukaryota</taxon>
        <taxon>Fungi</taxon>
        <taxon>Dikarya</taxon>
        <taxon>Basidiomycota</taxon>
        <taxon>Agaricomycotina</taxon>
        <taxon>Agaricomycetes</taxon>
        <taxon>Agaricomycetidae</taxon>
        <taxon>Agaricales</taxon>
        <taxon>Agaricineae</taxon>
        <taxon>Strophariaceae</taxon>
        <taxon>Hypholoma</taxon>
    </lineage>
</organism>
<reference evidence="4" key="1">
    <citation type="submission" date="2014-04" db="EMBL/GenBank/DDBJ databases">
        <title>Evolutionary Origins and Diversification of the Mycorrhizal Mutualists.</title>
        <authorList>
            <consortium name="DOE Joint Genome Institute"/>
            <consortium name="Mycorrhizal Genomics Consortium"/>
            <person name="Kohler A."/>
            <person name="Kuo A."/>
            <person name="Nagy L.G."/>
            <person name="Floudas D."/>
            <person name="Copeland A."/>
            <person name="Barry K.W."/>
            <person name="Cichocki N."/>
            <person name="Veneault-Fourrey C."/>
            <person name="LaButti K."/>
            <person name="Lindquist E.A."/>
            <person name="Lipzen A."/>
            <person name="Lundell T."/>
            <person name="Morin E."/>
            <person name="Murat C."/>
            <person name="Riley R."/>
            <person name="Ohm R."/>
            <person name="Sun H."/>
            <person name="Tunlid A."/>
            <person name="Henrissat B."/>
            <person name="Grigoriev I.V."/>
            <person name="Hibbett D.S."/>
            <person name="Martin F."/>
        </authorList>
    </citation>
    <scope>NUCLEOTIDE SEQUENCE [LARGE SCALE GENOMIC DNA]</scope>
    <source>
        <strain evidence="4">FD-334 SS-4</strain>
    </source>
</reference>
<dbReference type="Proteomes" id="UP000054270">
    <property type="component" value="Unassembled WGS sequence"/>
</dbReference>